<feature type="compositionally biased region" description="Polar residues" evidence="6">
    <location>
        <begin position="311"/>
        <end position="327"/>
    </location>
</feature>
<dbReference type="Proteomes" id="UP000193648">
    <property type="component" value="Unassembled WGS sequence"/>
</dbReference>
<feature type="compositionally biased region" description="Low complexity" evidence="6">
    <location>
        <begin position="505"/>
        <end position="521"/>
    </location>
</feature>
<dbReference type="InterPro" id="IPR051027">
    <property type="entry name" value="bZIP_transcription_factors"/>
</dbReference>
<evidence type="ECO:0000259" key="7">
    <source>
        <dbReference type="PROSITE" id="PS50217"/>
    </source>
</evidence>
<feature type="compositionally biased region" description="Low complexity" evidence="6">
    <location>
        <begin position="442"/>
        <end position="474"/>
    </location>
</feature>
<dbReference type="OrthoDB" id="295274at2759"/>
<dbReference type="EMBL" id="MCFF01000028">
    <property type="protein sequence ID" value="ORZ11342.1"/>
    <property type="molecule type" value="Genomic_DNA"/>
</dbReference>
<protein>
    <recommendedName>
        <fullName evidence="7">BZIP domain-containing protein</fullName>
    </recommendedName>
</protein>
<feature type="compositionally biased region" description="Polar residues" evidence="6">
    <location>
        <begin position="203"/>
        <end position="215"/>
    </location>
</feature>
<feature type="region of interest" description="Disordered" evidence="6">
    <location>
        <begin position="442"/>
        <end position="521"/>
    </location>
</feature>
<keyword evidence="5" id="KW-0539">Nucleus</keyword>
<dbReference type="InterPro" id="IPR004827">
    <property type="entry name" value="bZIP"/>
</dbReference>
<dbReference type="SUPFAM" id="SSF57959">
    <property type="entry name" value="Leucine zipper domain"/>
    <property type="match status" value="1"/>
</dbReference>
<keyword evidence="9" id="KW-1185">Reference proteome</keyword>
<evidence type="ECO:0000256" key="4">
    <source>
        <dbReference type="ARBA" id="ARBA00023163"/>
    </source>
</evidence>
<evidence type="ECO:0000256" key="5">
    <source>
        <dbReference type="ARBA" id="ARBA00023242"/>
    </source>
</evidence>
<proteinExistence type="predicted"/>
<dbReference type="GO" id="GO:0003677">
    <property type="term" value="F:DNA binding"/>
    <property type="evidence" value="ECO:0007669"/>
    <property type="project" value="UniProtKB-KW"/>
</dbReference>
<organism evidence="8 9">
    <name type="scientific">Lobosporangium transversale</name>
    <dbReference type="NCBI Taxonomy" id="64571"/>
    <lineage>
        <taxon>Eukaryota</taxon>
        <taxon>Fungi</taxon>
        <taxon>Fungi incertae sedis</taxon>
        <taxon>Mucoromycota</taxon>
        <taxon>Mortierellomycotina</taxon>
        <taxon>Mortierellomycetes</taxon>
        <taxon>Mortierellales</taxon>
        <taxon>Mortierellaceae</taxon>
        <taxon>Lobosporangium</taxon>
    </lineage>
</organism>
<dbReference type="AlphaFoldDB" id="A0A1Y2GJC7"/>
<keyword evidence="3" id="KW-0238">DNA-binding</keyword>
<dbReference type="RefSeq" id="XP_021879657.1">
    <property type="nucleotide sequence ID" value="XM_022028928.1"/>
</dbReference>
<dbReference type="FunFam" id="1.20.5.170:FF:000053">
    <property type="entry name" value="BZIP transcription factor AtfA"/>
    <property type="match status" value="1"/>
</dbReference>
<dbReference type="Pfam" id="PF11785">
    <property type="entry name" value="Aft1_OSA"/>
    <property type="match status" value="1"/>
</dbReference>
<accession>A0A1Y2GJC7</accession>
<dbReference type="GO" id="GO:0005634">
    <property type="term" value="C:nucleus"/>
    <property type="evidence" value="ECO:0007669"/>
    <property type="project" value="UniProtKB-SubCell"/>
</dbReference>
<dbReference type="Gene3D" id="1.20.5.170">
    <property type="match status" value="1"/>
</dbReference>
<name>A0A1Y2GJC7_9FUNG</name>
<feature type="compositionally biased region" description="Basic and acidic residues" evidence="6">
    <location>
        <begin position="328"/>
        <end position="367"/>
    </location>
</feature>
<dbReference type="GeneID" id="33570771"/>
<reference evidence="8 9" key="1">
    <citation type="submission" date="2016-07" db="EMBL/GenBank/DDBJ databases">
        <title>Pervasive Adenine N6-methylation of Active Genes in Fungi.</title>
        <authorList>
            <consortium name="DOE Joint Genome Institute"/>
            <person name="Mondo S.J."/>
            <person name="Dannebaum R.O."/>
            <person name="Kuo R.C."/>
            <person name="Labutti K."/>
            <person name="Haridas S."/>
            <person name="Kuo A."/>
            <person name="Salamov A."/>
            <person name="Ahrendt S.R."/>
            <person name="Lipzen A."/>
            <person name="Sullivan W."/>
            <person name="Andreopoulos W.B."/>
            <person name="Clum A."/>
            <person name="Lindquist E."/>
            <person name="Daum C."/>
            <person name="Ramamoorthy G.K."/>
            <person name="Gryganskyi A."/>
            <person name="Culley D."/>
            <person name="Magnuson J.K."/>
            <person name="James T.Y."/>
            <person name="O'Malley M.A."/>
            <person name="Stajich J.E."/>
            <person name="Spatafora J.W."/>
            <person name="Visel A."/>
            <person name="Grigoriev I.V."/>
        </authorList>
    </citation>
    <scope>NUCLEOTIDE SEQUENCE [LARGE SCALE GENOMIC DNA]</scope>
    <source>
        <strain evidence="8 9">NRRL 3116</strain>
    </source>
</reference>
<dbReference type="PANTHER" id="PTHR19304">
    <property type="entry name" value="CYCLIC-AMP RESPONSE ELEMENT BINDING PROTEIN"/>
    <property type="match status" value="1"/>
</dbReference>
<evidence type="ECO:0000256" key="2">
    <source>
        <dbReference type="ARBA" id="ARBA00023015"/>
    </source>
</evidence>
<comment type="subcellular location">
    <subcellularLocation>
        <location evidence="1">Nucleus</location>
    </subcellularLocation>
</comment>
<dbReference type="STRING" id="64571.A0A1Y2GJC7"/>
<keyword evidence="2" id="KW-0805">Transcription regulation</keyword>
<comment type="caution">
    <text evidence="8">The sequence shown here is derived from an EMBL/GenBank/DDBJ whole genome shotgun (WGS) entry which is preliminary data.</text>
</comment>
<dbReference type="GO" id="GO:0003700">
    <property type="term" value="F:DNA-binding transcription factor activity"/>
    <property type="evidence" value="ECO:0007669"/>
    <property type="project" value="InterPro"/>
</dbReference>
<dbReference type="Pfam" id="PF00170">
    <property type="entry name" value="bZIP_1"/>
    <property type="match status" value="1"/>
</dbReference>
<dbReference type="PROSITE" id="PS50217">
    <property type="entry name" value="BZIP"/>
    <property type="match status" value="1"/>
</dbReference>
<feature type="compositionally biased region" description="Low complexity" evidence="6">
    <location>
        <begin position="292"/>
        <end position="302"/>
    </location>
</feature>
<dbReference type="FunCoup" id="A0A1Y2GJC7">
    <property type="interactions" value="76"/>
</dbReference>
<dbReference type="InParanoid" id="A0A1Y2GJC7"/>
<evidence type="ECO:0000313" key="8">
    <source>
        <dbReference type="EMBL" id="ORZ11342.1"/>
    </source>
</evidence>
<evidence type="ECO:0000256" key="3">
    <source>
        <dbReference type="ARBA" id="ARBA00023125"/>
    </source>
</evidence>
<feature type="region of interest" description="Disordered" evidence="6">
    <location>
        <begin position="283"/>
        <end position="367"/>
    </location>
</feature>
<gene>
    <name evidence="8" type="ORF">BCR41DRAFT_398010</name>
</gene>
<feature type="domain" description="BZIP" evidence="7">
    <location>
        <begin position="362"/>
        <end position="425"/>
    </location>
</feature>
<evidence type="ECO:0000256" key="6">
    <source>
        <dbReference type="SAM" id="MobiDB-lite"/>
    </source>
</evidence>
<dbReference type="SMART" id="SM00338">
    <property type="entry name" value="BRLZ"/>
    <property type="match status" value="1"/>
</dbReference>
<dbReference type="InterPro" id="IPR020956">
    <property type="entry name" value="TF_Aft1_OSM"/>
</dbReference>
<feature type="compositionally biased region" description="Polar residues" evidence="6">
    <location>
        <begin position="224"/>
        <end position="238"/>
    </location>
</feature>
<dbReference type="CDD" id="cd14687">
    <property type="entry name" value="bZIP_ATF2"/>
    <property type="match status" value="1"/>
</dbReference>
<dbReference type="InterPro" id="IPR046347">
    <property type="entry name" value="bZIP_sf"/>
</dbReference>
<evidence type="ECO:0000313" key="9">
    <source>
        <dbReference type="Proteomes" id="UP000193648"/>
    </source>
</evidence>
<sequence length="521" mass="55591">MTTVGTLSTDLGPGNNSLADVPLAPTNSIPLIVTTAADDTKSDKLATAPVDGAGIKYIQACSKLDMEPNPFEQSFLGSATTTTTNSAVESTSESSKTVLPPIASMSNRLAPNTDQFGWDKPSLRMGPLSPSMLEGPQEPVVFEKTTATSLPLSSAYPATTAPISTMYTSGAPIAENGFPFVSMAGNSAALIQPTTGGPIPPTMYNQQPPVTQMPSQHGAPAQQRHPQSFGHPNSQTPMNDRYMAPHGGQHLENPNGYGNLHLLSQAQATHREMWIKRESIDGNAHLVPGQQPPHQHQQSSQPNITGMPVGNTAQQQFSSKGSAQRSRMTSEEHSDDSERSSKPSNERSSKKRSATDDKMDEEEKRRNFLERNRQAALKCRQRKKQWLSNLQAKVEYLTTDNEHLQTQTAALRDEIIHLKALLLAHKDCPVARANGVFPETISVSSGNHSHNHSHSGMSHGSRGASGSQPSGSHPSHPRGDVSNGSRGSLPAHMQTGGGTRMSIPSTAATAGSAVSSGGVRY</sequence>
<keyword evidence="4" id="KW-0804">Transcription</keyword>
<evidence type="ECO:0000256" key="1">
    <source>
        <dbReference type="ARBA" id="ARBA00004123"/>
    </source>
</evidence>
<feature type="region of interest" description="Disordered" evidence="6">
    <location>
        <begin position="203"/>
        <end position="259"/>
    </location>
</feature>